<evidence type="ECO:0000313" key="6">
    <source>
        <dbReference type="Proteomes" id="UP000885826"/>
    </source>
</evidence>
<name>A0A9C9ELP0_UNCW3</name>
<evidence type="ECO:0000256" key="3">
    <source>
        <dbReference type="ARBA" id="ARBA00022840"/>
    </source>
</evidence>
<dbReference type="Proteomes" id="UP000885826">
    <property type="component" value="Unassembled WGS sequence"/>
</dbReference>
<dbReference type="InterPro" id="IPR051782">
    <property type="entry name" value="ABC_Transporter_VariousFunc"/>
</dbReference>
<evidence type="ECO:0000259" key="4">
    <source>
        <dbReference type="PROSITE" id="PS50893"/>
    </source>
</evidence>
<comment type="caution">
    <text evidence="5">The sequence shown here is derived from an EMBL/GenBank/DDBJ whole genome shotgun (WGS) entry which is preliminary data.</text>
</comment>
<sequence length="255" mass="28652">MDAIKLANIYRSFKSHFWQKKKVVLHDISLSVKQGEIFGFLGPNGAGKTTTIKIITGLIRADSGSAMILGFPAASIEAKKKIGFLPESPYFYDHLTGYEFLKIHALLGNYTDYKEKVYHLLEKVGLKDAVHLPLRKYSRGMLQRIGIAQALIAEPQILILDEPLTGLDPIGRKQIKELILEQKAQGKTIFFSSHILPDAEAVCDRIGIIINGRIMNVGELNKFLKKGLKTDEISLEDWFVDQVKVTEENKEKKDA</sequence>
<dbReference type="InterPro" id="IPR003439">
    <property type="entry name" value="ABC_transporter-like_ATP-bd"/>
</dbReference>
<dbReference type="CDD" id="cd03230">
    <property type="entry name" value="ABC_DR_subfamily_A"/>
    <property type="match status" value="1"/>
</dbReference>
<dbReference type="InterPro" id="IPR003593">
    <property type="entry name" value="AAA+_ATPase"/>
</dbReference>
<proteinExistence type="predicted"/>
<gene>
    <name evidence="5" type="ORF">ENI34_04860</name>
</gene>
<dbReference type="SUPFAM" id="SSF52540">
    <property type="entry name" value="P-loop containing nucleoside triphosphate hydrolases"/>
    <property type="match status" value="1"/>
</dbReference>
<dbReference type="PROSITE" id="PS50893">
    <property type="entry name" value="ABC_TRANSPORTER_2"/>
    <property type="match status" value="1"/>
</dbReference>
<accession>A0A9C9ELP0</accession>
<dbReference type="InterPro" id="IPR027417">
    <property type="entry name" value="P-loop_NTPase"/>
</dbReference>
<dbReference type="GO" id="GO:0016887">
    <property type="term" value="F:ATP hydrolysis activity"/>
    <property type="evidence" value="ECO:0007669"/>
    <property type="project" value="InterPro"/>
</dbReference>
<dbReference type="PANTHER" id="PTHR42939">
    <property type="entry name" value="ABC TRANSPORTER ATP-BINDING PROTEIN ALBC-RELATED"/>
    <property type="match status" value="1"/>
</dbReference>
<dbReference type="AlphaFoldDB" id="A0A9C9ELP0"/>
<dbReference type="SMART" id="SM00382">
    <property type="entry name" value="AAA"/>
    <property type="match status" value="1"/>
</dbReference>
<dbReference type="PANTHER" id="PTHR42939:SF1">
    <property type="entry name" value="ABC TRANSPORTER ATP-BINDING PROTEIN ALBC-RELATED"/>
    <property type="match status" value="1"/>
</dbReference>
<evidence type="ECO:0000256" key="2">
    <source>
        <dbReference type="ARBA" id="ARBA00022741"/>
    </source>
</evidence>
<dbReference type="Pfam" id="PF00005">
    <property type="entry name" value="ABC_tran"/>
    <property type="match status" value="1"/>
</dbReference>
<evidence type="ECO:0000256" key="1">
    <source>
        <dbReference type="ARBA" id="ARBA00022448"/>
    </source>
</evidence>
<keyword evidence="2" id="KW-0547">Nucleotide-binding</keyword>
<keyword evidence="1" id="KW-0813">Transport</keyword>
<dbReference type="EMBL" id="DRIG01000054">
    <property type="protein sequence ID" value="HEC78458.1"/>
    <property type="molecule type" value="Genomic_DNA"/>
</dbReference>
<feature type="domain" description="ABC transporter" evidence="4">
    <location>
        <begin position="4"/>
        <end position="236"/>
    </location>
</feature>
<keyword evidence="3 5" id="KW-0067">ATP-binding</keyword>
<dbReference type="Gene3D" id="3.40.50.300">
    <property type="entry name" value="P-loop containing nucleotide triphosphate hydrolases"/>
    <property type="match status" value="1"/>
</dbReference>
<evidence type="ECO:0000313" key="5">
    <source>
        <dbReference type="EMBL" id="HEC78458.1"/>
    </source>
</evidence>
<reference evidence="5" key="1">
    <citation type="journal article" date="2020" name="mSystems">
        <title>Genome- and Community-Level Interaction Insights into Carbon Utilization and Element Cycling Functions of Hydrothermarchaeota in Hydrothermal Sediment.</title>
        <authorList>
            <person name="Zhou Z."/>
            <person name="Liu Y."/>
            <person name="Xu W."/>
            <person name="Pan J."/>
            <person name="Luo Z.H."/>
            <person name="Li M."/>
        </authorList>
    </citation>
    <scope>NUCLEOTIDE SEQUENCE</scope>
    <source>
        <strain evidence="5">HyVt-388</strain>
    </source>
</reference>
<organism evidence="5 6">
    <name type="scientific">candidate division WOR-3 bacterium</name>
    <dbReference type="NCBI Taxonomy" id="2052148"/>
    <lineage>
        <taxon>Bacteria</taxon>
        <taxon>Bacteria division WOR-3</taxon>
    </lineage>
</organism>
<protein>
    <submittedName>
        <fullName evidence="5">ABC transporter ATP-binding protein</fullName>
    </submittedName>
</protein>
<dbReference type="GO" id="GO:0005524">
    <property type="term" value="F:ATP binding"/>
    <property type="evidence" value="ECO:0007669"/>
    <property type="project" value="UniProtKB-KW"/>
</dbReference>